<evidence type="ECO:0000256" key="1">
    <source>
        <dbReference type="SAM" id="MobiDB-lite"/>
    </source>
</evidence>
<reference evidence="2 3" key="1">
    <citation type="journal article" date="2016" name="Front. Microbiol.">
        <title>Fuerstia marisgermanicae gen. nov., sp. nov., an Unusual Member of the Phylum Planctomycetes from the German Wadden Sea.</title>
        <authorList>
            <person name="Kohn T."/>
            <person name="Heuer A."/>
            <person name="Jogler M."/>
            <person name="Vollmers J."/>
            <person name="Boedeker C."/>
            <person name="Bunk B."/>
            <person name="Rast P."/>
            <person name="Borchert D."/>
            <person name="Glockner I."/>
            <person name="Freese H.M."/>
            <person name="Klenk H.P."/>
            <person name="Overmann J."/>
            <person name="Kaster A.K."/>
            <person name="Rohde M."/>
            <person name="Wiegand S."/>
            <person name="Jogler C."/>
        </authorList>
    </citation>
    <scope>NUCLEOTIDE SEQUENCE [LARGE SCALE GENOMIC DNA]</scope>
    <source>
        <strain evidence="2 3">NH11</strain>
    </source>
</reference>
<gene>
    <name evidence="2" type="ORF">Fuma_04244</name>
</gene>
<dbReference type="EMBL" id="CP017641">
    <property type="protein sequence ID" value="APZ94611.1"/>
    <property type="molecule type" value="Genomic_DNA"/>
</dbReference>
<sequence length="79" mass="8313">MILLITEFHGTEITSLESPRVGCEPRKPSRCLGLIGPITVIIPQGVSGPLPNSSLPPPHSPEHSLANTNDADSAGCKCR</sequence>
<evidence type="ECO:0000313" key="3">
    <source>
        <dbReference type="Proteomes" id="UP000187735"/>
    </source>
</evidence>
<keyword evidence="3" id="KW-1185">Reference proteome</keyword>
<dbReference type="Proteomes" id="UP000187735">
    <property type="component" value="Chromosome"/>
</dbReference>
<dbReference type="KEGG" id="fmr:Fuma_04244"/>
<name>A0A1P8WKP8_9PLAN</name>
<protein>
    <submittedName>
        <fullName evidence="2">Uncharacterized protein</fullName>
    </submittedName>
</protein>
<organism evidence="2 3">
    <name type="scientific">Fuerstiella marisgermanici</name>
    <dbReference type="NCBI Taxonomy" id="1891926"/>
    <lineage>
        <taxon>Bacteria</taxon>
        <taxon>Pseudomonadati</taxon>
        <taxon>Planctomycetota</taxon>
        <taxon>Planctomycetia</taxon>
        <taxon>Planctomycetales</taxon>
        <taxon>Planctomycetaceae</taxon>
        <taxon>Fuerstiella</taxon>
    </lineage>
</organism>
<accession>A0A1P8WKP8</accession>
<feature type="region of interest" description="Disordered" evidence="1">
    <location>
        <begin position="47"/>
        <end position="79"/>
    </location>
</feature>
<proteinExistence type="predicted"/>
<dbReference type="AlphaFoldDB" id="A0A1P8WKP8"/>
<evidence type="ECO:0000313" key="2">
    <source>
        <dbReference type="EMBL" id="APZ94611.1"/>
    </source>
</evidence>